<feature type="domain" description="Thiamine pyrophosphate enzyme central" evidence="12">
    <location>
        <begin position="236"/>
        <end position="351"/>
    </location>
</feature>
<comment type="subcellular location">
    <subcellularLocation>
        <location evidence="2">Mitochondrion</location>
    </subcellularLocation>
</comment>
<gene>
    <name evidence="15" type="ORF">LAESUDRAFT_669963</name>
</gene>
<protein>
    <submittedName>
        <fullName evidence="15">Pyruvate decarboxylase</fullName>
    </submittedName>
</protein>
<keyword evidence="6 10" id="KW-0460">Magnesium</keyword>
<dbReference type="GO" id="GO:0000949">
    <property type="term" value="P:aromatic amino acid family catabolic process to alcohol via Ehrlich pathway"/>
    <property type="evidence" value="ECO:0007669"/>
    <property type="project" value="TreeGrafter"/>
</dbReference>
<dbReference type="GO" id="GO:0030976">
    <property type="term" value="F:thiamine pyrophosphate binding"/>
    <property type="evidence" value="ECO:0007669"/>
    <property type="project" value="InterPro"/>
</dbReference>
<organism evidence="15 16">
    <name type="scientific">Laetiporus sulphureus 93-53</name>
    <dbReference type="NCBI Taxonomy" id="1314785"/>
    <lineage>
        <taxon>Eukaryota</taxon>
        <taxon>Fungi</taxon>
        <taxon>Dikarya</taxon>
        <taxon>Basidiomycota</taxon>
        <taxon>Agaricomycotina</taxon>
        <taxon>Agaricomycetes</taxon>
        <taxon>Polyporales</taxon>
        <taxon>Laetiporus</taxon>
    </lineage>
</organism>
<feature type="domain" description="Thiamine pyrophosphate enzyme TPP-binding" evidence="13">
    <location>
        <begin position="436"/>
        <end position="555"/>
    </location>
</feature>
<sequence>MTTAAVAQLQAEVKRLQHELSTVKAHEQAPANSEQIYVGQYLVERLVQLGVTKMFGVPGDFNLGFLDFVEDHPKIDWVGNCNELNAGYAADGYARVKETSMGVITTTFGVGELSATNAIAGAFSEHVPVLHIVGVPSTLQQKNKPMLHHTLGDGRYDAYFRAAQQFTIAATSLESKQTAAAEIDRVLTECIVHARPVYLMLPTDLAYERIPAYRLKTPLSAEPPANDPDVEAFALDEIVRLVEEAGQDVIILVDACAIRHNVKKEVAELVKRTGFPAYAAPMGKTAIDEQYERYGGIYVGSISHPKIKEKVENAKLILSIGALKSDFNTGNFTYHIPANRTIELHSTSATVQFAEFPGIGMKRLLPKLTERLHPMKQGALSLQVPHFKYPCPKEDNEDITQSWLWPRMGEFFRPKDIIVAETGTSSFGVLEVPFPSDAMFVSQILWGSIGWTIGATLGCALAAQDAGYKRTILFVGDGSLQLTVQELSVMIRSHVKPIIFVLNNSGYTIERYLHGMERKYNDISDWKWTKLLETLGGQEGKTSQSYKVSTKTELSKLLDDPKFAAAEKIQLVEMTMDPRDAPRALKRQAELSGKTNAYVAELPEGKGLGEAV</sequence>
<evidence type="ECO:0000256" key="10">
    <source>
        <dbReference type="PIRSR" id="PIRSR036565-2"/>
    </source>
</evidence>
<evidence type="ECO:0000256" key="6">
    <source>
        <dbReference type="ARBA" id="ARBA00022842"/>
    </source>
</evidence>
<dbReference type="GO" id="GO:0005829">
    <property type="term" value="C:cytosol"/>
    <property type="evidence" value="ECO:0007669"/>
    <property type="project" value="TreeGrafter"/>
</dbReference>
<dbReference type="SUPFAM" id="SSF52518">
    <property type="entry name" value="Thiamin diphosphate-binding fold (THDP-binding)"/>
    <property type="match status" value="2"/>
</dbReference>
<evidence type="ECO:0000256" key="11">
    <source>
        <dbReference type="RuleBase" id="RU362132"/>
    </source>
</evidence>
<dbReference type="SUPFAM" id="SSF52467">
    <property type="entry name" value="DHS-like NAD/FAD-binding domain"/>
    <property type="match status" value="1"/>
</dbReference>
<feature type="binding site" evidence="10">
    <location>
        <position position="477"/>
    </location>
    <ligand>
        <name>Mg(2+)</name>
        <dbReference type="ChEBI" id="CHEBI:18420"/>
    </ligand>
</feature>
<evidence type="ECO:0000256" key="8">
    <source>
        <dbReference type="ARBA" id="ARBA00023128"/>
    </source>
</evidence>
<dbReference type="OrthoDB" id="3970464at2759"/>
<evidence type="ECO:0000259" key="14">
    <source>
        <dbReference type="Pfam" id="PF02776"/>
    </source>
</evidence>
<dbReference type="PANTHER" id="PTHR43452">
    <property type="entry name" value="PYRUVATE DECARBOXYLASE"/>
    <property type="match status" value="1"/>
</dbReference>
<dbReference type="PIRSF" id="PIRSF036565">
    <property type="entry name" value="Pyruvt_ip_decrb"/>
    <property type="match status" value="1"/>
</dbReference>
<dbReference type="GO" id="GO:0005739">
    <property type="term" value="C:mitochondrion"/>
    <property type="evidence" value="ECO:0007669"/>
    <property type="project" value="UniProtKB-SubCell"/>
</dbReference>
<dbReference type="CDD" id="cd02005">
    <property type="entry name" value="TPP_PDC_IPDC"/>
    <property type="match status" value="1"/>
</dbReference>
<dbReference type="GO" id="GO:0005634">
    <property type="term" value="C:nucleus"/>
    <property type="evidence" value="ECO:0007669"/>
    <property type="project" value="TreeGrafter"/>
</dbReference>
<keyword evidence="16" id="KW-1185">Reference proteome</keyword>
<dbReference type="EMBL" id="KV427606">
    <property type="protein sequence ID" value="KZT11832.1"/>
    <property type="molecule type" value="Genomic_DNA"/>
</dbReference>
<feature type="domain" description="Thiamine pyrophosphate enzyme N-terminal TPP-binding" evidence="14">
    <location>
        <begin position="38"/>
        <end position="148"/>
    </location>
</feature>
<dbReference type="FunCoup" id="A0A165HK28">
    <property type="interactions" value="113"/>
</dbReference>
<dbReference type="Pfam" id="PF02776">
    <property type="entry name" value="TPP_enzyme_N"/>
    <property type="match status" value="1"/>
</dbReference>
<evidence type="ECO:0000256" key="9">
    <source>
        <dbReference type="ARBA" id="ARBA00023239"/>
    </source>
</evidence>
<evidence type="ECO:0000313" key="16">
    <source>
        <dbReference type="Proteomes" id="UP000076871"/>
    </source>
</evidence>
<dbReference type="InterPro" id="IPR047213">
    <property type="entry name" value="TPP_PYR_PDC_IPDC-like"/>
</dbReference>
<dbReference type="Gene3D" id="3.40.50.970">
    <property type="match status" value="2"/>
</dbReference>
<keyword evidence="4 10" id="KW-0479">Metal-binding</keyword>
<keyword evidence="7 11" id="KW-0786">Thiamine pyrophosphate</keyword>
<evidence type="ECO:0000256" key="3">
    <source>
        <dbReference type="ARBA" id="ARBA00007812"/>
    </source>
</evidence>
<dbReference type="InterPro" id="IPR011766">
    <property type="entry name" value="TPP_enzyme_TPP-bd"/>
</dbReference>
<dbReference type="PANTHER" id="PTHR43452:SF30">
    <property type="entry name" value="PYRUVATE DECARBOXYLASE ISOZYME 1-RELATED"/>
    <property type="match status" value="1"/>
</dbReference>
<name>A0A165HK28_9APHY</name>
<dbReference type="AlphaFoldDB" id="A0A165HK28"/>
<evidence type="ECO:0000256" key="5">
    <source>
        <dbReference type="ARBA" id="ARBA00022793"/>
    </source>
</evidence>
<dbReference type="Gene3D" id="3.40.50.1220">
    <property type="entry name" value="TPP-binding domain"/>
    <property type="match status" value="1"/>
</dbReference>
<evidence type="ECO:0000259" key="12">
    <source>
        <dbReference type="Pfam" id="PF00205"/>
    </source>
</evidence>
<dbReference type="Pfam" id="PF00205">
    <property type="entry name" value="TPP_enzyme_M"/>
    <property type="match status" value="1"/>
</dbReference>
<dbReference type="FunFam" id="3.40.50.970:FF:000024">
    <property type="entry name" value="Pyruvate decarboxylase isozyme"/>
    <property type="match status" value="1"/>
</dbReference>
<feature type="binding site" evidence="10">
    <location>
        <position position="506"/>
    </location>
    <ligand>
        <name>Mg(2+)</name>
        <dbReference type="ChEBI" id="CHEBI:18420"/>
    </ligand>
</feature>
<dbReference type="RefSeq" id="XP_040769480.1">
    <property type="nucleotide sequence ID" value="XM_040905422.1"/>
</dbReference>
<evidence type="ECO:0000256" key="1">
    <source>
        <dbReference type="ARBA" id="ARBA00001964"/>
    </source>
</evidence>
<feature type="binding site" evidence="10">
    <location>
        <position position="504"/>
    </location>
    <ligand>
        <name>Mg(2+)</name>
        <dbReference type="ChEBI" id="CHEBI:18420"/>
    </ligand>
</feature>
<comment type="cofactor">
    <cofactor evidence="10">
        <name>Mg(2+)</name>
        <dbReference type="ChEBI" id="CHEBI:18420"/>
    </cofactor>
    <text evidence="10">Binds 1 Mg(2+) per subunit.</text>
</comment>
<keyword evidence="8" id="KW-0496">Mitochondrion</keyword>
<evidence type="ECO:0000256" key="2">
    <source>
        <dbReference type="ARBA" id="ARBA00004173"/>
    </source>
</evidence>
<dbReference type="GO" id="GO:0000287">
    <property type="term" value="F:magnesium ion binding"/>
    <property type="evidence" value="ECO:0007669"/>
    <property type="project" value="InterPro"/>
</dbReference>
<dbReference type="InterPro" id="IPR012110">
    <property type="entry name" value="PDC/IPDC-like"/>
</dbReference>
<comment type="cofactor">
    <cofactor evidence="1">
        <name>thiamine diphosphate</name>
        <dbReference type="ChEBI" id="CHEBI:58937"/>
    </cofactor>
</comment>
<dbReference type="InterPro" id="IPR047214">
    <property type="entry name" value="TPP_PDC_IPDC"/>
</dbReference>
<reference evidence="15 16" key="1">
    <citation type="journal article" date="2016" name="Mol. Biol. Evol.">
        <title>Comparative Genomics of Early-Diverging Mushroom-Forming Fungi Provides Insights into the Origins of Lignocellulose Decay Capabilities.</title>
        <authorList>
            <person name="Nagy L.G."/>
            <person name="Riley R."/>
            <person name="Tritt A."/>
            <person name="Adam C."/>
            <person name="Daum C."/>
            <person name="Floudas D."/>
            <person name="Sun H."/>
            <person name="Yadav J.S."/>
            <person name="Pangilinan J."/>
            <person name="Larsson K.H."/>
            <person name="Matsuura K."/>
            <person name="Barry K."/>
            <person name="Labutti K."/>
            <person name="Kuo R."/>
            <person name="Ohm R.A."/>
            <person name="Bhattacharya S.S."/>
            <person name="Shirouzu T."/>
            <person name="Yoshinaga Y."/>
            <person name="Martin F.M."/>
            <person name="Grigoriev I.V."/>
            <person name="Hibbett D.S."/>
        </authorList>
    </citation>
    <scope>NUCLEOTIDE SEQUENCE [LARGE SCALE GENOMIC DNA]</scope>
    <source>
        <strain evidence="15 16">93-53</strain>
    </source>
</reference>
<dbReference type="CDD" id="cd07038">
    <property type="entry name" value="TPP_PYR_PDC_IPDC_like"/>
    <property type="match status" value="1"/>
</dbReference>
<dbReference type="InterPro" id="IPR012000">
    <property type="entry name" value="Thiamin_PyroP_enz_cen_dom"/>
</dbReference>
<dbReference type="STRING" id="1314785.A0A165HK28"/>
<keyword evidence="5" id="KW-0210">Decarboxylase</keyword>
<accession>A0A165HK28</accession>
<proteinExistence type="inferred from homology"/>
<dbReference type="InterPro" id="IPR029061">
    <property type="entry name" value="THDP-binding"/>
</dbReference>
<keyword evidence="15" id="KW-0670">Pyruvate</keyword>
<dbReference type="Pfam" id="PF02775">
    <property type="entry name" value="TPP_enzyme_C"/>
    <property type="match status" value="1"/>
</dbReference>
<evidence type="ECO:0000256" key="7">
    <source>
        <dbReference type="ARBA" id="ARBA00023052"/>
    </source>
</evidence>
<dbReference type="Proteomes" id="UP000076871">
    <property type="component" value="Unassembled WGS sequence"/>
</dbReference>
<dbReference type="InterPro" id="IPR029035">
    <property type="entry name" value="DHS-like_NAD/FAD-binding_dom"/>
</dbReference>
<evidence type="ECO:0000313" key="15">
    <source>
        <dbReference type="EMBL" id="KZT11832.1"/>
    </source>
</evidence>
<dbReference type="InParanoid" id="A0A165HK28"/>
<dbReference type="GO" id="GO:0004737">
    <property type="term" value="F:pyruvate decarboxylase activity"/>
    <property type="evidence" value="ECO:0007669"/>
    <property type="project" value="TreeGrafter"/>
</dbReference>
<comment type="similarity">
    <text evidence="3 11">Belongs to the TPP enzyme family.</text>
</comment>
<evidence type="ECO:0000256" key="4">
    <source>
        <dbReference type="ARBA" id="ARBA00022723"/>
    </source>
</evidence>
<dbReference type="GeneID" id="63822452"/>
<keyword evidence="9" id="KW-0456">Lyase</keyword>
<evidence type="ECO:0000259" key="13">
    <source>
        <dbReference type="Pfam" id="PF02775"/>
    </source>
</evidence>
<dbReference type="FunFam" id="3.40.50.970:FF:000019">
    <property type="entry name" value="Pyruvate decarboxylase isozyme"/>
    <property type="match status" value="1"/>
</dbReference>
<dbReference type="InterPro" id="IPR012001">
    <property type="entry name" value="Thiamin_PyroP_enz_TPP-bd_dom"/>
</dbReference>